<keyword evidence="2" id="KW-1185">Reference proteome</keyword>
<accession>A0AA36FA25</accession>
<reference evidence="1" key="1">
    <citation type="submission" date="2023-08" db="EMBL/GenBank/DDBJ databases">
        <authorList>
            <person name="Alioto T."/>
            <person name="Alioto T."/>
            <person name="Gomez Garrido J."/>
        </authorList>
    </citation>
    <scope>NUCLEOTIDE SEQUENCE</scope>
</reference>
<sequence length="130" mass="14781">MSATENVDSSSGFETKGHRLEVDLTDVFGIRVGNKNQLFTFYPGSISDGKLSRDSSDITINSDSTSLDIRNIVDEIKEIKANMVTRSCYCKLKEENECLHRMIHALKDSNEQIFRKIAKELFELKQRGTM</sequence>
<dbReference type="EMBL" id="OX597824">
    <property type="protein sequence ID" value="CAI9729937.1"/>
    <property type="molecule type" value="Genomic_DNA"/>
</dbReference>
<dbReference type="Proteomes" id="UP001162480">
    <property type="component" value="Chromosome 11"/>
</dbReference>
<gene>
    <name evidence="1" type="ORF">OCTVUL_1B029831</name>
</gene>
<proteinExistence type="predicted"/>
<evidence type="ECO:0000313" key="2">
    <source>
        <dbReference type="Proteomes" id="UP001162480"/>
    </source>
</evidence>
<name>A0AA36FA25_OCTVU</name>
<protein>
    <submittedName>
        <fullName evidence="1">Uncharacterized protein</fullName>
    </submittedName>
</protein>
<organism evidence="1 2">
    <name type="scientific">Octopus vulgaris</name>
    <name type="common">Common octopus</name>
    <dbReference type="NCBI Taxonomy" id="6645"/>
    <lineage>
        <taxon>Eukaryota</taxon>
        <taxon>Metazoa</taxon>
        <taxon>Spiralia</taxon>
        <taxon>Lophotrochozoa</taxon>
        <taxon>Mollusca</taxon>
        <taxon>Cephalopoda</taxon>
        <taxon>Coleoidea</taxon>
        <taxon>Octopodiformes</taxon>
        <taxon>Octopoda</taxon>
        <taxon>Incirrata</taxon>
        <taxon>Octopodidae</taxon>
        <taxon>Octopus</taxon>
    </lineage>
</organism>
<evidence type="ECO:0000313" key="1">
    <source>
        <dbReference type="EMBL" id="CAI9729937.1"/>
    </source>
</evidence>
<dbReference type="AlphaFoldDB" id="A0AA36FA25"/>